<dbReference type="Gene3D" id="1.10.1370.40">
    <property type="match status" value="1"/>
</dbReference>
<evidence type="ECO:0000259" key="8">
    <source>
        <dbReference type="Pfam" id="PF01432"/>
    </source>
</evidence>
<dbReference type="InterPro" id="IPR024079">
    <property type="entry name" value="MetalloPept_cat_dom_sf"/>
</dbReference>
<evidence type="ECO:0000313" key="9">
    <source>
        <dbReference type="EMBL" id="GEO37384.1"/>
    </source>
</evidence>
<name>A0A512DLN1_9PROT</name>
<dbReference type="SUPFAM" id="SSF55486">
    <property type="entry name" value="Metalloproteases ('zincins'), catalytic domain"/>
    <property type="match status" value="1"/>
</dbReference>
<dbReference type="GO" id="GO:0005829">
    <property type="term" value="C:cytosol"/>
    <property type="evidence" value="ECO:0007669"/>
    <property type="project" value="TreeGrafter"/>
</dbReference>
<dbReference type="Pfam" id="PF01432">
    <property type="entry name" value="Peptidase_M3"/>
    <property type="match status" value="1"/>
</dbReference>
<evidence type="ECO:0000256" key="6">
    <source>
        <dbReference type="ARBA" id="ARBA00023049"/>
    </source>
</evidence>
<dbReference type="RefSeq" id="WP_044427051.1">
    <property type="nucleotide sequence ID" value="NZ_BJYZ01000006.1"/>
</dbReference>
<dbReference type="EMBL" id="BJYZ01000006">
    <property type="protein sequence ID" value="GEO37384.1"/>
    <property type="molecule type" value="Genomic_DNA"/>
</dbReference>
<evidence type="ECO:0000256" key="3">
    <source>
        <dbReference type="ARBA" id="ARBA00022723"/>
    </source>
</evidence>
<dbReference type="PANTHER" id="PTHR43660">
    <property type="entry name" value="DIPEPTIDYL CARBOXYPEPTIDASE"/>
    <property type="match status" value="1"/>
</dbReference>
<dbReference type="InterPro" id="IPR034005">
    <property type="entry name" value="M3A_DCP"/>
</dbReference>
<keyword evidence="10" id="KW-1185">Reference proteome</keyword>
<keyword evidence="6 7" id="KW-0482">Metalloprotease</keyword>
<dbReference type="InterPro" id="IPR045090">
    <property type="entry name" value="Pept_M3A_M3B"/>
</dbReference>
<sequence length="678" mass="76176">MSAGNPFFSPWTNAFGFPPFDLIKPEHFPPALDRGMEEGLADFDAIAGSAEAPTFANTIEAMEQAGRLLDRVCSVFFNLNSSHTNEELEAIARDYSPKLAQYNAKISLNPALFARVSELYAKRCELGLEADQMRLLERSYLGFVRSGAALGEDAKLRMAAISERTATLTTLFGQHVQADEQTWQLVLEEGDLDGLPDYVREAAAQAAAERGLEGKYVITLLRSSVEPFLTFSTNRDLRQKAYKAWTNRGANGGDTDNHDLIREIVALRAEQARLLGYATYADYKLDDTMAKKPSAVLDLLHQVWEPARLQALAERDVIQSEASAAGFSGAIAAWDWRLYAERVRKARFDLDDAEIKPYFLLENMVRAMFDTATRLFGVKFREISDLPLYHPDAKVYEVVDAATSDHVGLFIQDNFARSSKRSGAWMSAYRSSEFFAEAITPIIVNNSNFAKSKPSLLTFNDAETLFHEFGHALHGLLSKARYPSQSGTCVRRDFVEFPSQVYEHWLAAPETLRTYAVHYEMGEPIPEELLTRMLEARKFGQGFNTLAYTSSALLDMEIHSQTNPDNLDPEAFERDALERLGMPAEVGMMHRLPHFKHLFSGGYAAGYYSYMWSEVLDADGFDAFKEAGDVFDPELSRRLKDIYEAGDTRDPMELYVSFRGREPKTEALLRHRGLAAAE</sequence>
<dbReference type="AlphaFoldDB" id="A0A512DLN1"/>
<protein>
    <submittedName>
        <fullName evidence="9">Peptidase M3</fullName>
    </submittedName>
</protein>
<keyword evidence="5 7" id="KW-0862">Zinc</keyword>
<dbReference type="GO" id="GO:0004180">
    <property type="term" value="F:carboxypeptidase activity"/>
    <property type="evidence" value="ECO:0007669"/>
    <property type="project" value="TreeGrafter"/>
</dbReference>
<evidence type="ECO:0000256" key="4">
    <source>
        <dbReference type="ARBA" id="ARBA00022801"/>
    </source>
</evidence>
<evidence type="ECO:0000256" key="7">
    <source>
        <dbReference type="RuleBase" id="RU003435"/>
    </source>
</evidence>
<evidence type="ECO:0000256" key="1">
    <source>
        <dbReference type="ARBA" id="ARBA00006040"/>
    </source>
</evidence>
<keyword evidence="3 7" id="KW-0479">Metal-binding</keyword>
<dbReference type="GO" id="GO:0006508">
    <property type="term" value="P:proteolysis"/>
    <property type="evidence" value="ECO:0007669"/>
    <property type="project" value="UniProtKB-KW"/>
</dbReference>
<evidence type="ECO:0000256" key="5">
    <source>
        <dbReference type="ARBA" id="ARBA00022833"/>
    </source>
</evidence>
<proteinExistence type="inferred from homology"/>
<dbReference type="InterPro" id="IPR024077">
    <property type="entry name" value="Neurolysin/TOP_dom2"/>
</dbReference>
<dbReference type="InterPro" id="IPR001567">
    <property type="entry name" value="Pept_M3A_M3B_dom"/>
</dbReference>
<dbReference type="Gene3D" id="1.10.1370.10">
    <property type="entry name" value="Neurolysin, domain 3"/>
    <property type="match status" value="1"/>
</dbReference>
<organism evidence="9 10">
    <name type="scientific">Skermanella aerolata</name>
    <dbReference type="NCBI Taxonomy" id="393310"/>
    <lineage>
        <taxon>Bacteria</taxon>
        <taxon>Pseudomonadati</taxon>
        <taxon>Pseudomonadota</taxon>
        <taxon>Alphaproteobacteria</taxon>
        <taxon>Rhodospirillales</taxon>
        <taxon>Azospirillaceae</taxon>
        <taxon>Skermanella</taxon>
    </lineage>
</organism>
<dbReference type="PANTHER" id="PTHR43660:SF1">
    <property type="entry name" value="DIPEPTIDYL CARBOXYPEPTIDASE"/>
    <property type="match status" value="1"/>
</dbReference>
<keyword evidence="2 7" id="KW-0645">Protease</keyword>
<dbReference type="GO" id="GO:0046872">
    <property type="term" value="F:metal ion binding"/>
    <property type="evidence" value="ECO:0007669"/>
    <property type="project" value="UniProtKB-UniRule"/>
</dbReference>
<reference evidence="9 10" key="1">
    <citation type="submission" date="2019-07" db="EMBL/GenBank/DDBJ databases">
        <title>Whole genome shotgun sequence of Skermanella aerolata NBRC 106429.</title>
        <authorList>
            <person name="Hosoyama A."/>
            <person name="Uohara A."/>
            <person name="Ohji S."/>
            <person name="Ichikawa N."/>
        </authorList>
    </citation>
    <scope>NUCLEOTIDE SEQUENCE [LARGE SCALE GENOMIC DNA]</scope>
    <source>
        <strain evidence="9 10">NBRC 106429</strain>
    </source>
</reference>
<dbReference type="Gene3D" id="3.40.390.10">
    <property type="entry name" value="Collagenase (Catalytic Domain)"/>
    <property type="match status" value="1"/>
</dbReference>
<comment type="similarity">
    <text evidence="1 7">Belongs to the peptidase M3 family.</text>
</comment>
<accession>A0A512DLN1</accession>
<dbReference type="OrthoDB" id="9773538at2"/>
<dbReference type="CDD" id="cd06456">
    <property type="entry name" value="M3A_DCP"/>
    <property type="match status" value="1"/>
</dbReference>
<dbReference type="GO" id="GO:0004222">
    <property type="term" value="F:metalloendopeptidase activity"/>
    <property type="evidence" value="ECO:0007669"/>
    <property type="project" value="InterPro"/>
</dbReference>
<comment type="caution">
    <text evidence="9">The sequence shown here is derived from an EMBL/GenBank/DDBJ whole genome shotgun (WGS) entry which is preliminary data.</text>
</comment>
<feature type="domain" description="Peptidase M3A/M3B catalytic" evidence="8">
    <location>
        <begin position="229"/>
        <end position="673"/>
    </location>
</feature>
<evidence type="ECO:0000256" key="2">
    <source>
        <dbReference type="ARBA" id="ARBA00022670"/>
    </source>
</evidence>
<gene>
    <name evidence="9" type="primary">dcp</name>
    <name evidence="9" type="ORF">SAE02_15320</name>
</gene>
<evidence type="ECO:0000313" key="10">
    <source>
        <dbReference type="Proteomes" id="UP000321523"/>
    </source>
</evidence>
<keyword evidence="4 7" id="KW-0378">Hydrolase</keyword>
<dbReference type="Proteomes" id="UP000321523">
    <property type="component" value="Unassembled WGS sequence"/>
</dbReference>
<dbReference type="FunFam" id="3.40.390.10:FF:000009">
    <property type="entry name" value="Oligopeptidase A"/>
    <property type="match status" value="1"/>
</dbReference>
<comment type="cofactor">
    <cofactor evidence="7">
        <name>Zn(2+)</name>
        <dbReference type="ChEBI" id="CHEBI:29105"/>
    </cofactor>
    <text evidence="7">Binds 1 zinc ion.</text>
</comment>